<dbReference type="Proteomes" id="UP000659223">
    <property type="component" value="Unassembled WGS sequence"/>
</dbReference>
<dbReference type="PANTHER" id="PTHR37285">
    <property type="entry name" value="SPORE WALL MATURATION PROTEIN DIT1"/>
    <property type="match status" value="1"/>
</dbReference>
<accession>A0ABQ2Z7N9</accession>
<dbReference type="PANTHER" id="PTHR37285:SF5">
    <property type="entry name" value="SPORE WALL MATURATION PROTEIN DIT1"/>
    <property type="match status" value="1"/>
</dbReference>
<evidence type="ECO:0000313" key="2">
    <source>
        <dbReference type="EMBL" id="GGY07632.1"/>
    </source>
</evidence>
<reference evidence="3" key="1">
    <citation type="journal article" date="2019" name="Int. J. Syst. Evol. Microbiol.">
        <title>The Global Catalogue of Microorganisms (GCM) 10K type strain sequencing project: providing services to taxonomists for standard genome sequencing and annotation.</title>
        <authorList>
            <consortium name="The Broad Institute Genomics Platform"/>
            <consortium name="The Broad Institute Genome Sequencing Center for Infectious Disease"/>
            <person name="Wu L."/>
            <person name="Ma J."/>
        </authorList>
    </citation>
    <scope>NUCLEOTIDE SEQUENCE [LARGE SCALE GENOMIC DNA]</scope>
    <source>
        <strain evidence="3">JCM 4586</strain>
    </source>
</reference>
<dbReference type="EMBL" id="BMUT01000019">
    <property type="protein sequence ID" value="GGY07632.1"/>
    <property type="molecule type" value="Genomic_DNA"/>
</dbReference>
<dbReference type="InterPro" id="IPR017133">
    <property type="entry name" value="PvcA"/>
</dbReference>
<dbReference type="Pfam" id="PF05141">
    <property type="entry name" value="DIT1_PvcA"/>
    <property type="match status" value="1"/>
</dbReference>
<dbReference type="RefSeq" id="WP_229900086.1">
    <property type="nucleotide sequence ID" value="NZ_BMUT01000019.1"/>
</dbReference>
<sequence length="357" mass="38641">MSEPAAPDIEPAAVEVIREVLSHQRRMREGGCTGRVCLHCVRHHLDAVRSAMEAGRRIEFVLPAFPTKSPNPAKVLGPLPDLAEELALRFLNSLCERIGEVYPPGAAILICSDGRVFNDLLGVSDENVTAYARALDAMIRRIGATHLEQFSLDEVYSGAGHEDMRSMLSAGYAPTPAELREEVRAGGAPLAMYRGITRFMLEDLSGPGYTGTRSALQRKCRDLAYRVIQRSRAWGNLLDQLFPTAIRLSIHPQPCSTEKIGILLADTPDTWLTPWHSVAVASGGRFTLMKRAEAEEAGAELVYVAGSPSHYVLEPAVEPAVPRSAAAPRSTAVARSTAVPGTVSPAAHRDSWDQACA</sequence>
<feature type="compositionally biased region" description="Basic and acidic residues" evidence="1">
    <location>
        <begin position="347"/>
        <end position="357"/>
    </location>
</feature>
<dbReference type="InterPro" id="IPR007817">
    <property type="entry name" value="Isocyanide_synthase_DIT1"/>
</dbReference>
<feature type="region of interest" description="Disordered" evidence="1">
    <location>
        <begin position="332"/>
        <end position="357"/>
    </location>
</feature>
<keyword evidence="3" id="KW-1185">Reference proteome</keyword>
<protein>
    <submittedName>
        <fullName evidence="2">Paerucumarin biosynthesis protein PvcA</fullName>
    </submittedName>
</protein>
<name>A0ABQ2Z7N9_9ACTN</name>
<comment type="caution">
    <text evidence="2">The sequence shown here is derived from an EMBL/GenBank/DDBJ whole genome shotgun (WGS) entry which is preliminary data.</text>
</comment>
<gene>
    <name evidence="2" type="primary">pvcA</name>
    <name evidence="2" type="ORF">GCM10010324_63050</name>
</gene>
<proteinExistence type="predicted"/>
<evidence type="ECO:0000313" key="3">
    <source>
        <dbReference type="Proteomes" id="UP000659223"/>
    </source>
</evidence>
<dbReference type="Gene3D" id="3.30.60.140">
    <property type="match status" value="1"/>
</dbReference>
<dbReference type="PIRSF" id="PIRSF037196">
    <property type="entry name" value="Pyoverdine_chromoph_PvcA"/>
    <property type="match status" value="1"/>
</dbReference>
<organism evidence="2 3">
    <name type="scientific">Streptomyces hiroshimensis</name>
    <dbReference type="NCBI Taxonomy" id="66424"/>
    <lineage>
        <taxon>Bacteria</taxon>
        <taxon>Bacillati</taxon>
        <taxon>Actinomycetota</taxon>
        <taxon>Actinomycetes</taxon>
        <taxon>Kitasatosporales</taxon>
        <taxon>Streptomycetaceae</taxon>
        <taxon>Streptomyces</taxon>
    </lineage>
</organism>
<evidence type="ECO:0000256" key="1">
    <source>
        <dbReference type="SAM" id="MobiDB-lite"/>
    </source>
</evidence>